<evidence type="ECO:0000313" key="5">
    <source>
        <dbReference type="Proteomes" id="UP001432202"/>
    </source>
</evidence>
<dbReference type="InterPro" id="IPR027417">
    <property type="entry name" value="P-loop_NTPase"/>
</dbReference>
<gene>
    <name evidence="4" type="ORF">V6M85_07560</name>
</gene>
<organism evidence="4 5">
    <name type="scientific">Sulfolobus tengchongensis</name>
    <dbReference type="NCBI Taxonomy" id="207809"/>
    <lineage>
        <taxon>Archaea</taxon>
        <taxon>Thermoproteota</taxon>
        <taxon>Thermoprotei</taxon>
        <taxon>Sulfolobales</taxon>
        <taxon>Sulfolobaceae</taxon>
        <taxon>Sulfolobus</taxon>
    </lineage>
</organism>
<name>A0AAX4KWS2_9CREN</name>
<keyword evidence="5" id="KW-1185">Reference proteome</keyword>
<dbReference type="PROSITE" id="PS00211">
    <property type="entry name" value="ABC_TRANSPORTER_1"/>
    <property type="match status" value="1"/>
</dbReference>
<evidence type="ECO:0000256" key="2">
    <source>
        <dbReference type="ARBA" id="ARBA00022840"/>
    </source>
</evidence>
<protein>
    <submittedName>
        <fullName evidence="4">ATP-binding cassette domain-containing protein</fullName>
    </submittedName>
</protein>
<accession>A0AAX4KWS2</accession>
<dbReference type="PANTHER" id="PTHR43850">
    <property type="entry name" value="ABC TRANSPORTER ATP-BINDING PROTEIN MA_4021-RELATED"/>
    <property type="match status" value="1"/>
</dbReference>
<dbReference type="InterPro" id="IPR017871">
    <property type="entry name" value="ABC_transporter-like_CS"/>
</dbReference>
<dbReference type="Proteomes" id="UP001432202">
    <property type="component" value="Chromosome"/>
</dbReference>
<dbReference type="GO" id="GO:0016887">
    <property type="term" value="F:ATP hydrolysis activity"/>
    <property type="evidence" value="ECO:0007669"/>
    <property type="project" value="InterPro"/>
</dbReference>
<dbReference type="InterPro" id="IPR003593">
    <property type="entry name" value="AAA+_ATPase"/>
</dbReference>
<dbReference type="Gene3D" id="3.40.50.300">
    <property type="entry name" value="P-loop containing nucleotide triphosphate hydrolases"/>
    <property type="match status" value="1"/>
</dbReference>
<evidence type="ECO:0000259" key="3">
    <source>
        <dbReference type="PROSITE" id="PS50893"/>
    </source>
</evidence>
<dbReference type="PANTHER" id="PTHR43850:SF2">
    <property type="entry name" value="ABC TRANSPORTER ATP-BINDING PROTEIN MA_4021-RELATED"/>
    <property type="match status" value="1"/>
</dbReference>
<keyword evidence="1" id="KW-0547">Nucleotide-binding</keyword>
<evidence type="ECO:0000313" key="4">
    <source>
        <dbReference type="EMBL" id="WWQ59359.1"/>
    </source>
</evidence>
<dbReference type="InterPro" id="IPR003439">
    <property type="entry name" value="ABC_transporter-like_ATP-bd"/>
</dbReference>
<dbReference type="SUPFAM" id="SSF52540">
    <property type="entry name" value="P-loop containing nucleoside triphosphate hydrolases"/>
    <property type="match status" value="1"/>
</dbReference>
<dbReference type="GeneID" id="89336614"/>
<dbReference type="GO" id="GO:0005524">
    <property type="term" value="F:ATP binding"/>
    <property type="evidence" value="ECO:0007669"/>
    <property type="project" value="UniProtKB-KW"/>
</dbReference>
<dbReference type="PROSITE" id="PS50893">
    <property type="entry name" value="ABC_TRANSPORTER_2"/>
    <property type="match status" value="1"/>
</dbReference>
<proteinExistence type="predicted"/>
<feature type="domain" description="ABC transporter" evidence="3">
    <location>
        <begin position="2"/>
        <end position="221"/>
    </location>
</feature>
<dbReference type="SMART" id="SM00382">
    <property type="entry name" value="AAA"/>
    <property type="match status" value="1"/>
</dbReference>
<dbReference type="RefSeq" id="WP_338598458.1">
    <property type="nucleotide sequence ID" value="NZ_CP146016.1"/>
</dbReference>
<evidence type="ECO:0000256" key="1">
    <source>
        <dbReference type="ARBA" id="ARBA00022741"/>
    </source>
</evidence>
<reference evidence="4 5" key="1">
    <citation type="submission" date="2024-02" db="EMBL/GenBank/DDBJ databases">
        <title>STSV induces naive adaptation in Sulfolobus.</title>
        <authorList>
            <person name="Xiang X."/>
            <person name="Song M."/>
        </authorList>
    </citation>
    <scope>NUCLEOTIDE SEQUENCE [LARGE SCALE GENOMIC DNA]</scope>
    <source>
        <strain evidence="4 5">RT2</strain>
    </source>
</reference>
<dbReference type="EMBL" id="CP146016">
    <property type="protein sequence ID" value="WWQ59359.1"/>
    <property type="molecule type" value="Genomic_DNA"/>
</dbReference>
<keyword evidence="2 4" id="KW-0067">ATP-binding</keyword>
<dbReference type="Pfam" id="PF00005">
    <property type="entry name" value="ABC_tran"/>
    <property type="match status" value="1"/>
</dbReference>
<dbReference type="AlphaFoldDB" id="A0AAX4KWS2"/>
<sequence>MLEYESFTIDFDGYVLLEHINLKIDGKNLILGPNGSGKTTLIRATCGLLPYKGNIYVNGNEVRKIRNYIDLSTNLYEVYSIGRKVKDIVYILEEIKDLDTILFYNLLKELRIHDQVINKPLHKLSAGQSSMVRIALTLSSKSKIALVDEPFENLDPGKREIIADIFREYFNTGFITTHELDLLKEFKEWNSYIIFNGKIYGPILVEELIDANVVEGEVSNAIVTIEVQKGKKISLVKDKQTGIKISMLGSLNRIYGVV</sequence>